<accession>A0A2U1PRZ8</accession>
<gene>
    <name evidence="2" type="ORF">CTI12_AA119670</name>
</gene>
<evidence type="ECO:0000313" key="3">
    <source>
        <dbReference type="Proteomes" id="UP000245207"/>
    </source>
</evidence>
<comment type="caution">
    <text evidence="2">The sequence shown here is derived from an EMBL/GenBank/DDBJ whole genome shotgun (WGS) entry which is preliminary data.</text>
</comment>
<dbReference type="AlphaFoldDB" id="A0A2U1PRZ8"/>
<name>A0A2U1PRZ8_ARTAN</name>
<protein>
    <submittedName>
        <fullName evidence="2">Uncharacterized protein</fullName>
    </submittedName>
</protein>
<feature type="region of interest" description="Disordered" evidence="1">
    <location>
        <begin position="111"/>
        <end position="131"/>
    </location>
</feature>
<reference evidence="2 3" key="1">
    <citation type="journal article" date="2018" name="Mol. Plant">
        <title>The genome of Artemisia annua provides insight into the evolution of Asteraceae family and artemisinin biosynthesis.</title>
        <authorList>
            <person name="Shen Q."/>
            <person name="Zhang L."/>
            <person name="Liao Z."/>
            <person name="Wang S."/>
            <person name="Yan T."/>
            <person name="Shi P."/>
            <person name="Liu M."/>
            <person name="Fu X."/>
            <person name="Pan Q."/>
            <person name="Wang Y."/>
            <person name="Lv Z."/>
            <person name="Lu X."/>
            <person name="Zhang F."/>
            <person name="Jiang W."/>
            <person name="Ma Y."/>
            <person name="Chen M."/>
            <person name="Hao X."/>
            <person name="Li L."/>
            <person name="Tang Y."/>
            <person name="Lv G."/>
            <person name="Zhou Y."/>
            <person name="Sun X."/>
            <person name="Brodelius P.E."/>
            <person name="Rose J.K.C."/>
            <person name="Tang K."/>
        </authorList>
    </citation>
    <scope>NUCLEOTIDE SEQUENCE [LARGE SCALE GENOMIC DNA]</scope>
    <source>
        <strain evidence="3">cv. Huhao1</strain>
        <tissue evidence="2">Leaf</tissue>
    </source>
</reference>
<keyword evidence="3" id="KW-1185">Reference proteome</keyword>
<sequence>MYSTVVLIPPVIPAPTALEVASEETEPFEEGRVAPSRHTTIPTLLTPPIKPAMLIRPGRSIPPHCIFRYYPTGPKMVHTRSRLVRPLIPPPLLWTHGIPTYEDLEDTLGIVPRPPHHATTEDPPRRAPGSS</sequence>
<evidence type="ECO:0000256" key="1">
    <source>
        <dbReference type="SAM" id="MobiDB-lite"/>
    </source>
</evidence>
<organism evidence="2 3">
    <name type="scientific">Artemisia annua</name>
    <name type="common">Sweet wormwood</name>
    <dbReference type="NCBI Taxonomy" id="35608"/>
    <lineage>
        <taxon>Eukaryota</taxon>
        <taxon>Viridiplantae</taxon>
        <taxon>Streptophyta</taxon>
        <taxon>Embryophyta</taxon>
        <taxon>Tracheophyta</taxon>
        <taxon>Spermatophyta</taxon>
        <taxon>Magnoliopsida</taxon>
        <taxon>eudicotyledons</taxon>
        <taxon>Gunneridae</taxon>
        <taxon>Pentapetalae</taxon>
        <taxon>asterids</taxon>
        <taxon>campanulids</taxon>
        <taxon>Asterales</taxon>
        <taxon>Asteraceae</taxon>
        <taxon>Asteroideae</taxon>
        <taxon>Anthemideae</taxon>
        <taxon>Artemisiinae</taxon>
        <taxon>Artemisia</taxon>
    </lineage>
</organism>
<dbReference type="Proteomes" id="UP000245207">
    <property type="component" value="Unassembled WGS sequence"/>
</dbReference>
<evidence type="ECO:0000313" key="2">
    <source>
        <dbReference type="EMBL" id="PWA88539.1"/>
    </source>
</evidence>
<dbReference type="EMBL" id="PKPP01000807">
    <property type="protein sequence ID" value="PWA88539.1"/>
    <property type="molecule type" value="Genomic_DNA"/>
</dbReference>
<proteinExistence type="predicted"/>